<dbReference type="AlphaFoldDB" id="A0AAD7NHD2"/>
<keyword evidence="3" id="KW-1185">Reference proteome</keyword>
<name>A0AAD7NHD2_9AGAR</name>
<proteinExistence type="predicted"/>
<feature type="compositionally biased region" description="Polar residues" evidence="1">
    <location>
        <begin position="1"/>
        <end position="19"/>
    </location>
</feature>
<organism evidence="2 3">
    <name type="scientific">Mycena maculata</name>
    <dbReference type="NCBI Taxonomy" id="230809"/>
    <lineage>
        <taxon>Eukaryota</taxon>
        <taxon>Fungi</taxon>
        <taxon>Dikarya</taxon>
        <taxon>Basidiomycota</taxon>
        <taxon>Agaricomycotina</taxon>
        <taxon>Agaricomycetes</taxon>
        <taxon>Agaricomycetidae</taxon>
        <taxon>Agaricales</taxon>
        <taxon>Marasmiineae</taxon>
        <taxon>Mycenaceae</taxon>
        <taxon>Mycena</taxon>
    </lineage>
</organism>
<evidence type="ECO:0000313" key="2">
    <source>
        <dbReference type="EMBL" id="KAJ7760063.1"/>
    </source>
</evidence>
<protein>
    <submittedName>
        <fullName evidence="2">Uncharacterized protein</fullName>
    </submittedName>
</protein>
<reference evidence="2" key="1">
    <citation type="submission" date="2023-03" db="EMBL/GenBank/DDBJ databases">
        <title>Massive genome expansion in bonnet fungi (Mycena s.s.) driven by repeated elements and novel gene families across ecological guilds.</title>
        <authorList>
            <consortium name="Lawrence Berkeley National Laboratory"/>
            <person name="Harder C.B."/>
            <person name="Miyauchi S."/>
            <person name="Viragh M."/>
            <person name="Kuo A."/>
            <person name="Thoen E."/>
            <person name="Andreopoulos B."/>
            <person name="Lu D."/>
            <person name="Skrede I."/>
            <person name="Drula E."/>
            <person name="Henrissat B."/>
            <person name="Morin E."/>
            <person name="Kohler A."/>
            <person name="Barry K."/>
            <person name="LaButti K."/>
            <person name="Morin E."/>
            <person name="Salamov A."/>
            <person name="Lipzen A."/>
            <person name="Mereny Z."/>
            <person name="Hegedus B."/>
            <person name="Baldrian P."/>
            <person name="Stursova M."/>
            <person name="Weitz H."/>
            <person name="Taylor A."/>
            <person name="Grigoriev I.V."/>
            <person name="Nagy L.G."/>
            <person name="Martin F."/>
            <person name="Kauserud H."/>
        </authorList>
    </citation>
    <scope>NUCLEOTIDE SEQUENCE</scope>
    <source>
        <strain evidence="2">CBHHK188m</strain>
    </source>
</reference>
<accession>A0AAD7NHD2</accession>
<evidence type="ECO:0000256" key="1">
    <source>
        <dbReference type="SAM" id="MobiDB-lite"/>
    </source>
</evidence>
<sequence length="396" mass="43918">MSNTNQPPLNVRASNTIEQRTSEKGRQFVVQEALFLVDDDVFVVDEDEDFDPSDEFISDKNKIQGQLRRVLQFLPNDVKHLRTTELISGAFSDGMSSQRSSTSHRLRGPGLIHLVEDVKPFATSPSCHITFRTVIGWQPGTETREPYYSKLDVPILYDEWQGEKNLAHLFRGPCLLKIHATIIRGPNGAVGLFSGKPKRPAAKTIEKMYKIKFSTLGAIVNTSILLTEIGDETGINYRERHSYYMQRIVEALASKKAWAQDLVTYWDHILFPDADTPPSTAVAQHLKDAEDDEDFFGSAPAVESPAPSIRPATPPNRSSLDHDDFLSPSGPPCGNHGRQGNRSPPPRLPHQVAATMDANRPRCPADRIVPMSPLPPAVELACQLYSSLVGNAMNTV</sequence>
<comment type="caution">
    <text evidence="2">The sequence shown here is derived from an EMBL/GenBank/DDBJ whole genome shotgun (WGS) entry which is preliminary data.</text>
</comment>
<evidence type="ECO:0000313" key="3">
    <source>
        <dbReference type="Proteomes" id="UP001215280"/>
    </source>
</evidence>
<dbReference type="EMBL" id="JARJLG010000050">
    <property type="protein sequence ID" value="KAJ7760063.1"/>
    <property type="molecule type" value="Genomic_DNA"/>
</dbReference>
<feature type="region of interest" description="Disordered" evidence="1">
    <location>
        <begin position="295"/>
        <end position="351"/>
    </location>
</feature>
<gene>
    <name evidence="2" type="ORF">DFH07DRAFT_957719</name>
</gene>
<feature type="region of interest" description="Disordered" evidence="1">
    <location>
        <begin position="1"/>
        <end position="21"/>
    </location>
</feature>
<dbReference type="Proteomes" id="UP001215280">
    <property type="component" value="Unassembled WGS sequence"/>
</dbReference>